<dbReference type="Gene3D" id="3.30.420.10">
    <property type="entry name" value="Ribonuclease H-like superfamily/Ribonuclease H"/>
    <property type="match status" value="1"/>
</dbReference>
<dbReference type="InterPro" id="IPR036397">
    <property type="entry name" value="RNaseH_sf"/>
</dbReference>
<dbReference type="SMART" id="SM00479">
    <property type="entry name" value="EXOIII"/>
    <property type="match status" value="1"/>
</dbReference>
<accession>A0A1F6W5F0</accession>
<evidence type="ECO:0000259" key="1">
    <source>
        <dbReference type="SMART" id="SM00479"/>
    </source>
</evidence>
<dbReference type="GO" id="GO:0003887">
    <property type="term" value="F:DNA-directed DNA polymerase activity"/>
    <property type="evidence" value="ECO:0007669"/>
    <property type="project" value="InterPro"/>
</dbReference>
<protein>
    <recommendedName>
        <fullName evidence="1">Exonuclease domain-containing protein</fullName>
    </recommendedName>
</protein>
<dbReference type="SUPFAM" id="SSF53098">
    <property type="entry name" value="Ribonuclease H-like"/>
    <property type="match status" value="1"/>
</dbReference>
<dbReference type="PANTHER" id="PTHR30231:SF41">
    <property type="entry name" value="DNA POLYMERASE III SUBUNIT EPSILON"/>
    <property type="match status" value="1"/>
</dbReference>
<feature type="domain" description="Exonuclease" evidence="1">
    <location>
        <begin position="5"/>
        <end position="175"/>
    </location>
</feature>
<dbReference type="InterPro" id="IPR012337">
    <property type="entry name" value="RNaseH-like_sf"/>
</dbReference>
<name>A0A1F6W5F0_9BACT</name>
<dbReference type="GO" id="GO:0008408">
    <property type="term" value="F:3'-5' exonuclease activity"/>
    <property type="evidence" value="ECO:0007669"/>
    <property type="project" value="TreeGrafter"/>
</dbReference>
<dbReference type="PANTHER" id="PTHR30231">
    <property type="entry name" value="DNA POLYMERASE III SUBUNIT EPSILON"/>
    <property type="match status" value="1"/>
</dbReference>
<dbReference type="NCBIfam" id="TIGR00573">
    <property type="entry name" value="dnaq"/>
    <property type="match status" value="1"/>
</dbReference>
<dbReference type="Proteomes" id="UP000178374">
    <property type="component" value="Unassembled WGS sequence"/>
</dbReference>
<dbReference type="CDD" id="cd06127">
    <property type="entry name" value="DEDDh"/>
    <property type="match status" value="1"/>
</dbReference>
<gene>
    <name evidence="2" type="ORF">A3B85_01585</name>
</gene>
<proteinExistence type="predicted"/>
<dbReference type="GO" id="GO:0005829">
    <property type="term" value="C:cytosol"/>
    <property type="evidence" value="ECO:0007669"/>
    <property type="project" value="TreeGrafter"/>
</dbReference>
<reference evidence="2 3" key="1">
    <citation type="journal article" date="2016" name="Nat. Commun.">
        <title>Thousands of microbial genomes shed light on interconnected biogeochemical processes in an aquifer system.</title>
        <authorList>
            <person name="Anantharaman K."/>
            <person name="Brown C.T."/>
            <person name="Hug L.A."/>
            <person name="Sharon I."/>
            <person name="Castelle C.J."/>
            <person name="Probst A.J."/>
            <person name="Thomas B.C."/>
            <person name="Singh A."/>
            <person name="Wilkins M.J."/>
            <person name="Karaoz U."/>
            <person name="Brodie E.L."/>
            <person name="Williams K.H."/>
            <person name="Hubbard S.S."/>
            <person name="Banfield J.F."/>
        </authorList>
    </citation>
    <scope>NUCLEOTIDE SEQUENCE [LARGE SCALE GENOMIC DNA]</scope>
</reference>
<dbReference type="InterPro" id="IPR013520">
    <property type="entry name" value="Ribonucl_H"/>
</dbReference>
<dbReference type="GO" id="GO:0003677">
    <property type="term" value="F:DNA binding"/>
    <property type="evidence" value="ECO:0007669"/>
    <property type="project" value="InterPro"/>
</dbReference>
<dbReference type="STRING" id="1801750.A3B85_01585"/>
<organism evidence="2 3">
    <name type="scientific">Candidatus Nomurabacteria bacterium RIFCSPHIGHO2_02_FULL_37_13</name>
    <dbReference type="NCBI Taxonomy" id="1801750"/>
    <lineage>
        <taxon>Bacteria</taxon>
        <taxon>Candidatus Nomuraibacteriota</taxon>
    </lineage>
</organism>
<dbReference type="AlphaFoldDB" id="A0A1F6W5F0"/>
<evidence type="ECO:0000313" key="2">
    <source>
        <dbReference type="EMBL" id="OGI77121.1"/>
    </source>
</evidence>
<dbReference type="InterPro" id="IPR006054">
    <property type="entry name" value="DnaQ"/>
</dbReference>
<dbReference type="GO" id="GO:0045004">
    <property type="term" value="P:DNA replication proofreading"/>
    <property type="evidence" value="ECO:0007669"/>
    <property type="project" value="TreeGrafter"/>
</dbReference>
<dbReference type="EMBL" id="MFUA01000014">
    <property type="protein sequence ID" value="OGI77121.1"/>
    <property type="molecule type" value="Genomic_DNA"/>
</dbReference>
<dbReference type="Pfam" id="PF00929">
    <property type="entry name" value="RNase_T"/>
    <property type="match status" value="1"/>
</dbReference>
<comment type="caution">
    <text evidence="2">The sequence shown here is derived from an EMBL/GenBank/DDBJ whole genome shotgun (WGS) entry which is preliminary data.</text>
</comment>
<evidence type="ECO:0000313" key="3">
    <source>
        <dbReference type="Proteomes" id="UP000178374"/>
    </source>
</evidence>
<sequence length="175" mass="20341">MKKHNLAFIDIETTGLNLIEHEIIEIGCVVTAPNLKVIEEFKLKIKPERIEDADPVSLKISHYDKENWKRAYTLEKAMKIFSKKVKDCIMVGQNVAFDSGFLEYAYAQTEVKNSMHYHKLDTISIAWAKLHKEPDLEHFSLRELCLCFDIKNEHAHTALSDARATFELYKKLMEL</sequence>
<dbReference type="FunFam" id="3.30.420.10:FF:000045">
    <property type="entry name" value="3'-5' exonuclease DinG"/>
    <property type="match status" value="1"/>
</dbReference>